<accession>A0ABP9FYR1</accession>
<organism evidence="3 4">
    <name type="scientific">Mucilaginibacter defluvii</name>
    <dbReference type="NCBI Taxonomy" id="1196019"/>
    <lineage>
        <taxon>Bacteria</taxon>
        <taxon>Pseudomonadati</taxon>
        <taxon>Bacteroidota</taxon>
        <taxon>Sphingobacteriia</taxon>
        <taxon>Sphingobacteriales</taxon>
        <taxon>Sphingobacteriaceae</taxon>
        <taxon>Mucilaginibacter</taxon>
    </lineage>
</organism>
<protein>
    <submittedName>
        <fullName evidence="3">Cell division protein FtsQ/DivIB</fullName>
    </submittedName>
</protein>
<dbReference type="GO" id="GO:0051301">
    <property type="term" value="P:cell division"/>
    <property type="evidence" value="ECO:0007669"/>
    <property type="project" value="UniProtKB-KW"/>
</dbReference>
<gene>
    <name evidence="3" type="ORF">GCM10023313_28000</name>
</gene>
<name>A0ABP9FYR1_9SPHI</name>
<dbReference type="Proteomes" id="UP001501436">
    <property type="component" value="Unassembled WGS sequence"/>
</dbReference>
<dbReference type="EMBL" id="BAABJI010000002">
    <property type="protein sequence ID" value="GAA4922437.1"/>
    <property type="molecule type" value="Genomic_DNA"/>
</dbReference>
<sequence>MSGKRIWNRILVGSAWVICLGGLVALMSFIEIKKAEVVCKGIKVYIPGNQYFIDRQEVDNILHTTSHTLEGRRLQNINIHELENQLKANPFVEFAKVYTDMDGMIKVEIIQRQPILRIINRFDQDFYVDQHGLKMPLSNNFTARVVVANGYIDELFANRVDTLHTKLAASLYQTAGYIRKDSLWDAQVAQIYVNQAREIELIPRVGNQKILLGNADSLDVKFRNLKAFYTQALPKVGWDKYKALNVKYTNQVIGIKNEDSKTDTTRKKSNPVKTDTTTKLNNDTSQIKQQ</sequence>
<feature type="region of interest" description="Disordered" evidence="1">
    <location>
        <begin position="260"/>
        <end position="290"/>
    </location>
</feature>
<feature type="transmembrane region" description="Helical" evidence="2">
    <location>
        <begin position="6"/>
        <end position="30"/>
    </location>
</feature>
<proteinExistence type="predicted"/>
<dbReference type="RefSeq" id="WP_345331834.1">
    <property type="nucleotide sequence ID" value="NZ_BAABJI010000002.1"/>
</dbReference>
<keyword evidence="2" id="KW-1133">Transmembrane helix</keyword>
<keyword evidence="2" id="KW-0812">Transmembrane</keyword>
<keyword evidence="3" id="KW-0131">Cell cycle</keyword>
<evidence type="ECO:0000313" key="3">
    <source>
        <dbReference type="EMBL" id="GAA4922437.1"/>
    </source>
</evidence>
<evidence type="ECO:0000313" key="4">
    <source>
        <dbReference type="Proteomes" id="UP001501436"/>
    </source>
</evidence>
<reference evidence="4" key="1">
    <citation type="journal article" date="2019" name="Int. J. Syst. Evol. Microbiol.">
        <title>The Global Catalogue of Microorganisms (GCM) 10K type strain sequencing project: providing services to taxonomists for standard genome sequencing and annotation.</title>
        <authorList>
            <consortium name="The Broad Institute Genomics Platform"/>
            <consortium name="The Broad Institute Genome Sequencing Center for Infectious Disease"/>
            <person name="Wu L."/>
            <person name="Ma J."/>
        </authorList>
    </citation>
    <scope>NUCLEOTIDE SEQUENCE [LARGE SCALE GENOMIC DNA]</scope>
    <source>
        <strain evidence="4">JCM 18283</strain>
    </source>
</reference>
<evidence type="ECO:0000256" key="1">
    <source>
        <dbReference type="SAM" id="MobiDB-lite"/>
    </source>
</evidence>
<keyword evidence="3" id="KW-0132">Cell division</keyword>
<comment type="caution">
    <text evidence="3">The sequence shown here is derived from an EMBL/GenBank/DDBJ whole genome shotgun (WGS) entry which is preliminary data.</text>
</comment>
<evidence type="ECO:0000256" key="2">
    <source>
        <dbReference type="SAM" id="Phobius"/>
    </source>
</evidence>
<feature type="compositionally biased region" description="Low complexity" evidence="1">
    <location>
        <begin position="273"/>
        <end position="284"/>
    </location>
</feature>
<keyword evidence="2" id="KW-0472">Membrane</keyword>
<keyword evidence="4" id="KW-1185">Reference proteome</keyword>